<dbReference type="EMBL" id="LR593886">
    <property type="protein sequence ID" value="VTR97241.1"/>
    <property type="molecule type" value="Genomic_DNA"/>
</dbReference>
<dbReference type="InterPro" id="IPR036291">
    <property type="entry name" value="NAD(P)-bd_dom_sf"/>
</dbReference>
<dbReference type="Pfam" id="PF02894">
    <property type="entry name" value="GFO_IDH_MocA_C"/>
    <property type="match status" value="1"/>
</dbReference>
<feature type="domain" description="Gfo/Idh/MocA-like oxidoreductase C-terminal" evidence="3">
    <location>
        <begin position="139"/>
        <end position="354"/>
    </location>
</feature>
<dbReference type="Proteomes" id="UP000464178">
    <property type="component" value="Chromosome"/>
</dbReference>
<dbReference type="GO" id="GO:0051213">
    <property type="term" value="F:dioxygenase activity"/>
    <property type="evidence" value="ECO:0007669"/>
    <property type="project" value="UniProtKB-KW"/>
</dbReference>
<keyword evidence="5" id="KW-1185">Reference proteome</keyword>
<gene>
    <name evidence="4" type="ORF">SOIL9_08190</name>
</gene>
<sequence length="366" mass="39843">MAKYRVAVIGRTGKGAYGHGLDTVWLKCDKAEIVAVADENEAGRAAAAKRLNTKSAYADFRQMLEKEKPQIVSVADRWPDCHRDMVLACAELGASIFLEKPVAQTLQQADEMVVACDRHHVKCAVAHQTAYSPRVKVVKDLIGEGKIGSILELRGHGKEDKRGGGEDLMVLGTHTFDLMRHLAGDAKWCFARIQQTGRKAVSGDVRQGGEQIGPILGDHITATYGFAGITNGNFVTHVAKDGASTRYWLEVRGTKGTIHLGFGVLPTAFLCEDPSGMFGKNKATWVEITSAGLGKPEPLNAKELDNGNILIANDLIEAIEKDRAPLDSLSDGRAALEMVMAVYESHRLERPVDLPLKNRKHPLTVM</sequence>
<evidence type="ECO:0000313" key="5">
    <source>
        <dbReference type="Proteomes" id="UP000464178"/>
    </source>
</evidence>
<dbReference type="GO" id="GO:0000166">
    <property type="term" value="F:nucleotide binding"/>
    <property type="evidence" value="ECO:0007669"/>
    <property type="project" value="InterPro"/>
</dbReference>
<dbReference type="PANTHER" id="PTHR43818:SF11">
    <property type="entry name" value="BCDNA.GH03377"/>
    <property type="match status" value="1"/>
</dbReference>
<name>A0A6P2D7D1_9BACT</name>
<evidence type="ECO:0000313" key="4">
    <source>
        <dbReference type="EMBL" id="VTR97241.1"/>
    </source>
</evidence>
<keyword evidence="4" id="KW-0223">Dioxygenase</keyword>
<dbReference type="Gene3D" id="3.30.360.10">
    <property type="entry name" value="Dihydrodipicolinate Reductase, domain 2"/>
    <property type="match status" value="1"/>
</dbReference>
<dbReference type="AlphaFoldDB" id="A0A6P2D7D1"/>
<evidence type="ECO:0000259" key="2">
    <source>
        <dbReference type="Pfam" id="PF01408"/>
    </source>
</evidence>
<keyword evidence="1" id="KW-0560">Oxidoreductase</keyword>
<reference evidence="4 5" key="1">
    <citation type="submission" date="2019-05" db="EMBL/GenBank/DDBJ databases">
        <authorList>
            <consortium name="Science for Life Laboratories"/>
        </authorList>
    </citation>
    <scope>NUCLEOTIDE SEQUENCE [LARGE SCALE GENOMIC DNA]</scope>
    <source>
        <strain evidence="4">Soil9</strain>
    </source>
</reference>
<dbReference type="Pfam" id="PF01408">
    <property type="entry name" value="GFO_IDH_MocA"/>
    <property type="match status" value="1"/>
</dbReference>
<dbReference type="InterPro" id="IPR004104">
    <property type="entry name" value="Gfo/Idh/MocA-like_OxRdtase_C"/>
</dbReference>
<proteinExistence type="predicted"/>
<dbReference type="SUPFAM" id="SSF51735">
    <property type="entry name" value="NAD(P)-binding Rossmann-fold domains"/>
    <property type="match status" value="1"/>
</dbReference>
<organism evidence="4 5">
    <name type="scientific">Gemmata massiliana</name>
    <dbReference type="NCBI Taxonomy" id="1210884"/>
    <lineage>
        <taxon>Bacteria</taxon>
        <taxon>Pseudomonadati</taxon>
        <taxon>Planctomycetota</taxon>
        <taxon>Planctomycetia</taxon>
        <taxon>Gemmatales</taxon>
        <taxon>Gemmataceae</taxon>
        <taxon>Gemmata</taxon>
    </lineage>
</organism>
<feature type="domain" description="Gfo/Idh/MocA-like oxidoreductase N-terminal" evidence="2">
    <location>
        <begin position="5"/>
        <end position="127"/>
    </location>
</feature>
<dbReference type="Gene3D" id="3.40.50.720">
    <property type="entry name" value="NAD(P)-binding Rossmann-like Domain"/>
    <property type="match status" value="1"/>
</dbReference>
<dbReference type="KEGG" id="gms:SOIL9_08190"/>
<protein>
    <recommendedName>
        <fullName evidence="6">Gfo/Idh/MocA-like oxidoreductase N-terminal domain-containing protein</fullName>
    </recommendedName>
</protein>
<evidence type="ECO:0000259" key="3">
    <source>
        <dbReference type="Pfam" id="PF02894"/>
    </source>
</evidence>
<dbReference type="SUPFAM" id="SSF55347">
    <property type="entry name" value="Glyceraldehyde-3-phosphate dehydrogenase-like, C-terminal domain"/>
    <property type="match status" value="1"/>
</dbReference>
<dbReference type="InterPro" id="IPR050463">
    <property type="entry name" value="Gfo/Idh/MocA_oxidrdct_glycsds"/>
</dbReference>
<dbReference type="RefSeq" id="WP_162671118.1">
    <property type="nucleotide sequence ID" value="NZ_LR593886.1"/>
</dbReference>
<accession>A0A6P2D7D1</accession>
<dbReference type="InterPro" id="IPR000683">
    <property type="entry name" value="Gfo/Idh/MocA-like_OxRdtase_N"/>
</dbReference>
<dbReference type="PANTHER" id="PTHR43818">
    <property type="entry name" value="BCDNA.GH03377"/>
    <property type="match status" value="1"/>
</dbReference>
<evidence type="ECO:0008006" key="6">
    <source>
        <dbReference type="Google" id="ProtNLM"/>
    </source>
</evidence>
<evidence type="ECO:0000256" key="1">
    <source>
        <dbReference type="ARBA" id="ARBA00023002"/>
    </source>
</evidence>